<reference evidence="2 3" key="1">
    <citation type="submission" date="2015-01" db="EMBL/GenBank/DDBJ databases">
        <title>The Genome Sequence of Exophiala mesophila CBS40295.</title>
        <authorList>
            <consortium name="The Broad Institute Genomics Platform"/>
            <person name="Cuomo C."/>
            <person name="de Hoog S."/>
            <person name="Gorbushina A."/>
            <person name="Stielow B."/>
            <person name="Teixiera M."/>
            <person name="Abouelleil A."/>
            <person name="Chapman S.B."/>
            <person name="Priest M."/>
            <person name="Young S.K."/>
            <person name="Wortman J."/>
            <person name="Nusbaum C."/>
            <person name="Birren B."/>
        </authorList>
    </citation>
    <scope>NUCLEOTIDE SEQUENCE [LARGE SCALE GENOMIC DNA]</scope>
    <source>
        <strain evidence="2 3">CBS 40295</strain>
    </source>
</reference>
<dbReference type="AlphaFoldDB" id="A0A0D1ZQD0"/>
<keyword evidence="3" id="KW-1185">Reference proteome</keyword>
<evidence type="ECO:0000256" key="1">
    <source>
        <dbReference type="SAM" id="MobiDB-lite"/>
    </source>
</evidence>
<dbReference type="VEuPathDB" id="FungiDB:PV10_00638"/>
<protein>
    <submittedName>
        <fullName evidence="2">Uncharacterized protein</fullName>
    </submittedName>
</protein>
<gene>
    <name evidence="2" type="ORF">PV10_00638</name>
</gene>
<accession>A0A0D1ZQD0</accession>
<feature type="compositionally biased region" description="Basic and acidic residues" evidence="1">
    <location>
        <begin position="186"/>
        <end position="197"/>
    </location>
</feature>
<dbReference type="Proteomes" id="UP000054302">
    <property type="component" value="Unassembled WGS sequence"/>
</dbReference>
<dbReference type="EMBL" id="KN847520">
    <property type="protein sequence ID" value="KIV96822.1"/>
    <property type="molecule type" value="Genomic_DNA"/>
</dbReference>
<proteinExistence type="predicted"/>
<evidence type="ECO:0000313" key="2">
    <source>
        <dbReference type="EMBL" id="KIV96822.1"/>
    </source>
</evidence>
<feature type="region of interest" description="Disordered" evidence="1">
    <location>
        <begin position="152"/>
        <end position="197"/>
    </location>
</feature>
<organism evidence="2 3">
    <name type="scientific">Exophiala mesophila</name>
    <name type="common">Black yeast-like fungus</name>
    <dbReference type="NCBI Taxonomy" id="212818"/>
    <lineage>
        <taxon>Eukaryota</taxon>
        <taxon>Fungi</taxon>
        <taxon>Dikarya</taxon>
        <taxon>Ascomycota</taxon>
        <taxon>Pezizomycotina</taxon>
        <taxon>Eurotiomycetes</taxon>
        <taxon>Chaetothyriomycetidae</taxon>
        <taxon>Chaetothyriales</taxon>
        <taxon>Herpotrichiellaceae</taxon>
        <taxon>Exophiala</taxon>
    </lineage>
</organism>
<name>A0A0D1ZQD0_EXOME</name>
<dbReference type="HOGENOM" id="CLU_1384175_0_0_1"/>
<evidence type="ECO:0000313" key="3">
    <source>
        <dbReference type="Proteomes" id="UP000054302"/>
    </source>
</evidence>
<dbReference type="RefSeq" id="XP_016228396.1">
    <property type="nucleotide sequence ID" value="XM_016364747.1"/>
</dbReference>
<sequence>MVVLRDHSLKLIETGDLLTAEYFQQRWTRVVKRLSKSLETNADYSRSVHFCLNPEFKIVPRLVCKVKESIEIFGSCTEYPRGLNSSLGIAIQAELKALKARQIDSLAPRARSRSDLSLDRSFRDELQASNSFSHKDDRRGFVQVQTRKYGGHTASLRYREGSNGHFKPPSALHRRSELDPAVGPEWRFHSPVKDSRV</sequence>
<dbReference type="GeneID" id="27318483"/>